<evidence type="ECO:0000313" key="4">
    <source>
        <dbReference type="EMBL" id="ROP99860.1"/>
    </source>
</evidence>
<gene>
    <name evidence="4" type="ORF">EDC65_1651</name>
</gene>
<evidence type="ECO:0000256" key="2">
    <source>
        <dbReference type="SAM" id="SignalP"/>
    </source>
</evidence>
<feature type="transmembrane region" description="Helical" evidence="1">
    <location>
        <begin position="48"/>
        <end position="72"/>
    </location>
</feature>
<organism evidence="4 5">
    <name type="scientific">Stella humosa</name>
    <dbReference type="NCBI Taxonomy" id="94"/>
    <lineage>
        <taxon>Bacteria</taxon>
        <taxon>Pseudomonadati</taxon>
        <taxon>Pseudomonadota</taxon>
        <taxon>Alphaproteobacteria</taxon>
        <taxon>Rhodospirillales</taxon>
        <taxon>Stellaceae</taxon>
        <taxon>Stella</taxon>
    </lineage>
</organism>
<keyword evidence="5" id="KW-1185">Reference proteome</keyword>
<feature type="signal peptide" evidence="2">
    <location>
        <begin position="1"/>
        <end position="24"/>
    </location>
</feature>
<dbReference type="Proteomes" id="UP000278222">
    <property type="component" value="Unassembled WGS sequence"/>
</dbReference>
<feature type="domain" description="DUF2061" evidence="3">
    <location>
        <begin position="104"/>
        <end position="154"/>
    </location>
</feature>
<keyword evidence="2" id="KW-0732">Signal</keyword>
<keyword evidence="1" id="KW-0472">Membrane</keyword>
<evidence type="ECO:0000313" key="5">
    <source>
        <dbReference type="Proteomes" id="UP000278222"/>
    </source>
</evidence>
<evidence type="ECO:0000256" key="1">
    <source>
        <dbReference type="SAM" id="Phobius"/>
    </source>
</evidence>
<protein>
    <submittedName>
        <fullName evidence="4">Putative membrane protein DUF2061</fullName>
    </submittedName>
</protein>
<evidence type="ECO:0000259" key="3">
    <source>
        <dbReference type="Pfam" id="PF09834"/>
    </source>
</evidence>
<comment type="caution">
    <text evidence="4">The sequence shown here is derived from an EMBL/GenBank/DDBJ whole genome shotgun (WGS) entry which is preliminary data.</text>
</comment>
<proteinExistence type="predicted"/>
<reference evidence="4 5" key="1">
    <citation type="submission" date="2018-11" db="EMBL/GenBank/DDBJ databases">
        <title>Genomic Encyclopedia of Type Strains, Phase IV (KMG-IV): sequencing the most valuable type-strain genomes for metagenomic binning, comparative biology and taxonomic classification.</title>
        <authorList>
            <person name="Goeker M."/>
        </authorList>
    </citation>
    <scope>NUCLEOTIDE SEQUENCE [LARGE SCALE GENOMIC DNA]</scope>
    <source>
        <strain evidence="4 5">DSM 5900</strain>
    </source>
</reference>
<dbReference type="Pfam" id="PF09834">
    <property type="entry name" value="DUF2061"/>
    <property type="match status" value="1"/>
</dbReference>
<name>A0A3N1M854_9PROT</name>
<feature type="chain" id="PRO_5018312469" evidence="2">
    <location>
        <begin position="25"/>
        <end position="163"/>
    </location>
</feature>
<accession>A0A3N1M854</accession>
<dbReference type="AlphaFoldDB" id="A0A3N1M854"/>
<keyword evidence="1" id="KW-1133">Transmembrane helix</keyword>
<dbReference type="EMBL" id="RJKX01000013">
    <property type="protein sequence ID" value="ROP99860.1"/>
    <property type="molecule type" value="Genomic_DNA"/>
</dbReference>
<dbReference type="RefSeq" id="WP_123689204.1">
    <property type="nucleotide sequence ID" value="NZ_AP019700.1"/>
</dbReference>
<keyword evidence="1" id="KW-0812">Transmembrane</keyword>
<sequence length="163" mass="16800">MACRPAFAALAVAAALALPLPAMAAEPEGTGIWRRAVDKMGTYATVSTIADAAILSAMVGGGAVATAGYLAAGTIMGSASYYLHEVAWHYLGPETTTSDISIDMQKTITWRIASGARAFALGGWFSGAMSASVGFAAASQVADTAVYYLHETLWRSFGSPVAR</sequence>
<dbReference type="InterPro" id="IPR018638">
    <property type="entry name" value="DUF2061_membrane"/>
</dbReference>